<accession>A0ABU9IDZ0</accession>
<feature type="transmembrane region" description="Helical" evidence="1">
    <location>
        <begin position="215"/>
        <end position="237"/>
    </location>
</feature>
<keyword evidence="4" id="KW-1185">Reference proteome</keyword>
<proteinExistence type="predicted"/>
<dbReference type="InterPro" id="IPR052529">
    <property type="entry name" value="Bact_Transport_Assoc"/>
</dbReference>
<keyword evidence="1" id="KW-1133">Transmembrane helix</keyword>
<dbReference type="RefSeq" id="WP_341673154.1">
    <property type="nucleotide sequence ID" value="NZ_JBBYHV010000001.1"/>
</dbReference>
<feature type="transmembrane region" description="Helical" evidence="1">
    <location>
        <begin position="149"/>
        <end position="169"/>
    </location>
</feature>
<dbReference type="Pfam" id="PF04235">
    <property type="entry name" value="DUF418"/>
    <property type="match status" value="1"/>
</dbReference>
<organism evidence="3 4">
    <name type="scientific">Aurantiacibacter gilvus</name>
    <dbReference type="NCBI Taxonomy" id="3139141"/>
    <lineage>
        <taxon>Bacteria</taxon>
        <taxon>Pseudomonadati</taxon>
        <taxon>Pseudomonadota</taxon>
        <taxon>Alphaproteobacteria</taxon>
        <taxon>Sphingomonadales</taxon>
        <taxon>Erythrobacteraceae</taxon>
        <taxon>Aurantiacibacter</taxon>
    </lineage>
</organism>
<dbReference type="PANTHER" id="PTHR30590">
    <property type="entry name" value="INNER MEMBRANE PROTEIN"/>
    <property type="match status" value="1"/>
</dbReference>
<evidence type="ECO:0000256" key="1">
    <source>
        <dbReference type="SAM" id="Phobius"/>
    </source>
</evidence>
<protein>
    <submittedName>
        <fullName evidence="3">DUF418 domain-containing protein</fullName>
    </submittedName>
</protein>
<evidence type="ECO:0000313" key="4">
    <source>
        <dbReference type="Proteomes" id="UP001497045"/>
    </source>
</evidence>
<feature type="transmembrane region" description="Helical" evidence="1">
    <location>
        <begin position="362"/>
        <end position="382"/>
    </location>
</feature>
<keyword evidence="1" id="KW-0472">Membrane</keyword>
<feature type="transmembrane region" description="Helical" evidence="1">
    <location>
        <begin position="22"/>
        <end position="41"/>
    </location>
</feature>
<comment type="caution">
    <text evidence="3">The sequence shown here is derived from an EMBL/GenBank/DDBJ whole genome shotgun (WGS) entry which is preliminary data.</text>
</comment>
<evidence type="ECO:0000259" key="2">
    <source>
        <dbReference type="Pfam" id="PF04235"/>
    </source>
</evidence>
<feature type="transmembrane region" description="Helical" evidence="1">
    <location>
        <begin position="331"/>
        <end position="356"/>
    </location>
</feature>
<dbReference type="EMBL" id="JBBYHV010000001">
    <property type="protein sequence ID" value="MEL1250640.1"/>
    <property type="molecule type" value="Genomic_DNA"/>
</dbReference>
<dbReference type="PANTHER" id="PTHR30590:SF2">
    <property type="entry name" value="INNER MEMBRANE PROTEIN"/>
    <property type="match status" value="1"/>
</dbReference>
<sequence length="410" mass="45716">MTEQPSGAAPVTSSERVGELDVLRGFALLGVLIANFVWWSFGENTALPAQTEAFAQDPGNLAAIFFTDVFVSDKANTLFAFLFGVGFWVQMQRLEERGAEFGAIYTRRLFVLLVFGLINLFLIWPWDILNLYAITGFLLFALRGMSARAMLWTGLTLALLGMPLVRWATDQLGWAEPANEMAFGEVAIATRQDAYVNGSYFEWVEATANLVWFDWIANGLIVAWILYALGRFLVGAYVARQGWLQRAGELLPQIRKIFLVAFPLGVAIEVVRVLMGEAELIDAPAWLSKWLHVVGVPILDLGYAAGLILLFHSSRFGVLARVFGPVGRMALTNYLVQGVFIGLVLYGFHGGLALAGMIEPKVVLGLCFGFYALQTVFSHWWLGRYRFGPMEWLWRTLTYGERPTMRAQSA</sequence>
<gene>
    <name evidence="3" type="ORF">AAEO60_08155</name>
</gene>
<reference evidence="3 4" key="1">
    <citation type="submission" date="2024-04" db="EMBL/GenBank/DDBJ databases">
        <title>Aurantiacibacter sp. DGU6 16S ribosomal RNA gene Genome sequencing and assembly.</title>
        <authorList>
            <person name="Park S."/>
        </authorList>
    </citation>
    <scope>NUCLEOTIDE SEQUENCE [LARGE SCALE GENOMIC DNA]</scope>
    <source>
        <strain evidence="3 4">DGU6</strain>
    </source>
</reference>
<feature type="transmembrane region" description="Helical" evidence="1">
    <location>
        <begin position="290"/>
        <end position="311"/>
    </location>
</feature>
<dbReference type="InterPro" id="IPR007349">
    <property type="entry name" value="DUF418"/>
</dbReference>
<evidence type="ECO:0000313" key="3">
    <source>
        <dbReference type="EMBL" id="MEL1250640.1"/>
    </source>
</evidence>
<dbReference type="Proteomes" id="UP001497045">
    <property type="component" value="Unassembled WGS sequence"/>
</dbReference>
<feature type="domain" description="DUF418" evidence="2">
    <location>
        <begin position="239"/>
        <end position="400"/>
    </location>
</feature>
<feature type="transmembrane region" description="Helical" evidence="1">
    <location>
        <begin position="124"/>
        <end position="142"/>
    </location>
</feature>
<keyword evidence="1" id="KW-0812">Transmembrane</keyword>
<name>A0ABU9IDZ0_9SPHN</name>
<feature type="transmembrane region" description="Helical" evidence="1">
    <location>
        <begin position="257"/>
        <end position="275"/>
    </location>
</feature>